<sequence>MLYLATAFGIASIILWLAAKAPPLLRKMVLRRNDGSLSPATALSVTWLVADASNIVGCVLTGALWTQIALPALFLLLDGIAVFQHGLSDKRLWPLVCRYCSVPATTGKVKYMMPIVNRGIGFSPEEMCALAPILVGVLSLAGSSGDRIAGIACRWVGVGFGWLSTLGYLAARSTTVGKALRRVIGRGGAITLALGIAANAAYVLSIASAVPHTGWGEALPVLVRQSPWVVGACGAALLDATVLAMTDYKTVTHAAGAPQDSPAPPTPVSDRSFTVDRLSSQSSVGSLTAGE</sequence>
<dbReference type="PANTHER" id="PTHR16201">
    <property type="entry name" value="SEVEN TRANSMEMBRANE PROTEIN 1-RELATED"/>
    <property type="match status" value="1"/>
</dbReference>
<comment type="caution">
    <text evidence="3">The sequence shown here is derived from an EMBL/GenBank/DDBJ whole genome shotgun (WGS) entry which is preliminary data.</text>
</comment>
<accession>A0A8J6B6H8</accession>
<feature type="transmembrane region" description="Helical" evidence="2">
    <location>
        <begin position="227"/>
        <end position="245"/>
    </location>
</feature>
<name>A0A8J6B6H8_9EUKA</name>
<keyword evidence="4" id="KW-1185">Reference proteome</keyword>
<feature type="transmembrane region" description="Helical" evidence="2">
    <location>
        <begin position="64"/>
        <end position="83"/>
    </location>
</feature>
<feature type="region of interest" description="Disordered" evidence="1">
    <location>
        <begin position="254"/>
        <end position="291"/>
    </location>
</feature>
<dbReference type="GO" id="GO:0016020">
    <property type="term" value="C:membrane"/>
    <property type="evidence" value="ECO:0007669"/>
    <property type="project" value="TreeGrafter"/>
</dbReference>
<proteinExistence type="predicted"/>
<evidence type="ECO:0000313" key="4">
    <source>
        <dbReference type="Proteomes" id="UP000717585"/>
    </source>
</evidence>
<feature type="transmembrane region" description="Helical" evidence="2">
    <location>
        <begin position="120"/>
        <end position="142"/>
    </location>
</feature>
<dbReference type="InterPro" id="IPR051415">
    <property type="entry name" value="LAAT-1"/>
</dbReference>
<evidence type="ECO:0000256" key="2">
    <source>
        <dbReference type="SAM" id="Phobius"/>
    </source>
</evidence>
<feature type="transmembrane region" description="Helical" evidence="2">
    <location>
        <begin position="148"/>
        <end position="171"/>
    </location>
</feature>
<dbReference type="OrthoDB" id="8048523at2759"/>
<dbReference type="Proteomes" id="UP000717585">
    <property type="component" value="Unassembled WGS sequence"/>
</dbReference>
<reference evidence="3" key="1">
    <citation type="submission" date="2021-05" db="EMBL/GenBank/DDBJ databases">
        <title>A free-living protist that lacks canonical eukaryotic 1 DNA replication and segregation systems.</title>
        <authorList>
            <person name="Salas-Leiva D.E."/>
            <person name="Tromer E.C."/>
            <person name="Curtis B.A."/>
            <person name="Jerlstrom-Hultqvist J."/>
            <person name="Kolisko M."/>
            <person name="Yi Z."/>
            <person name="Salas-Leiva J.S."/>
            <person name="Gallot-Lavallee L."/>
            <person name="Kops G.J.P.L."/>
            <person name="Archibald J.M."/>
            <person name="Simpson A.G.B."/>
            <person name="Roger A.J."/>
        </authorList>
    </citation>
    <scope>NUCLEOTIDE SEQUENCE</scope>
    <source>
        <strain evidence="3">BICM</strain>
    </source>
</reference>
<evidence type="ECO:0000256" key="1">
    <source>
        <dbReference type="SAM" id="MobiDB-lite"/>
    </source>
</evidence>
<keyword evidence="2" id="KW-0812">Transmembrane</keyword>
<evidence type="ECO:0000313" key="3">
    <source>
        <dbReference type="EMBL" id="KAG9396693.1"/>
    </source>
</evidence>
<dbReference type="AlphaFoldDB" id="A0A8J6B6H8"/>
<feature type="transmembrane region" description="Helical" evidence="2">
    <location>
        <begin position="183"/>
        <end position="207"/>
    </location>
</feature>
<feature type="compositionally biased region" description="Polar residues" evidence="1">
    <location>
        <begin position="269"/>
        <end position="291"/>
    </location>
</feature>
<gene>
    <name evidence="3" type="ORF">J8273_1711</name>
</gene>
<keyword evidence="2" id="KW-1133">Transmembrane helix</keyword>
<organism evidence="3 4">
    <name type="scientific">Carpediemonas membranifera</name>
    <dbReference type="NCBI Taxonomy" id="201153"/>
    <lineage>
        <taxon>Eukaryota</taxon>
        <taxon>Metamonada</taxon>
        <taxon>Carpediemonas-like organisms</taxon>
        <taxon>Carpediemonas</taxon>
    </lineage>
</organism>
<keyword evidence="2" id="KW-0472">Membrane</keyword>
<dbReference type="EMBL" id="JAHDYR010000005">
    <property type="protein sequence ID" value="KAG9396693.1"/>
    <property type="molecule type" value="Genomic_DNA"/>
</dbReference>
<protein>
    <submittedName>
        <fullName evidence="3">PQ loop repeat family protein</fullName>
    </submittedName>
</protein>